<dbReference type="AlphaFoldDB" id="A0AAV8UB41"/>
<keyword evidence="3" id="KW-1185">Reference proteome</keyword>
<protein>
    <recommendedName>
        <fullName evidence="1">DUF4283 domain-containing protein</fullName>
    </recommendedName>
</protein>
<dbReference type="InterPro" id="IPR025558">
    <property type="entry name" value="DUF4283"/>
</dbReference>
<feature type="domain" description="DUF4283" evidence="1">
    <location>
        <begin position="32"/>
        <end position="81"/>
    </location>
</feature>
<organism evidence="2 3">
    <name type="scientific">Erythroxylum novogranatense</name>
    <dbReference type="NCBI Taxonomy" id="1862640"/>
    <lineage>
        <taxon>Eukaryota</taxon>
        <taxon>Viridiplantae</taxon>
        <taxon>Streptophyta</taxon>
        <taxon>Embryophyta</taxon>
        <taxon>Tracheophyta</taxon>
        <taxon>Spermatophyta</taxon>
        <taxon>Magnoliopsida</taxon>
        <taxon>eudicotyledons</taxon>
        <taxon>Gunneridae</taxon>
        <taxon>Pentapetalae</taxon>
        <taxon>rosids</taxon>
        <taxon>fabids</taxon>
        <taxon>Malpighiales</taxon>
        <taxon>Erythroxylaceae</taxon>
        <taxon>Erythroxylum</taxon>
    </lineage>
</organism>
<evidence type="ECO:0000313" key="2">
    <source>
        <dbReference type="EMBL" id="KAJ8899785.1"/>
    </source>
</evidence>
<comment type="caution">
    <text evidence="2">The sequence shown here is derived from an EMBL/GenBank/DDBJ whole genome shotgun (WGS) entry which is preliminary data.</text>
</comment>
<reference evidence="2 3" key="1">
    <citation type="submission" date="2021-09" db="EMBL/GenBank/DDBJ databases">
        <title>Genomic insights and catalytic innovation underlie evolution of tropane alkaloids biosynthesis.</title>
        <authorList>
            <person name="Wang Y.-J."/>
            <person name="Tian T."/>
            <person name="Huang J.-P."/>
            <person name="Huang S.-X."/>
        </authorList>
    </citation>
    <scope>NUCLEOTIDE SEQUENCE [LARGE SCALE GENOMIC DNA]</scope>
    <source>
        <strain evidence="2">KIB-2018</strain>
        <tissue evidence="2">Leaf</tissue>
    </source>
</reference>
<evidence type="ECO:0000313" key="3">
    <source>
        <dbReference type="Proteomes" id="UP001159364"/>
    </source>
</evidence>
<name>A0AAV8UB41_9ROSI</name>
<gene>
    <name evidence="2" type="ORF">K2173_019485</name>
</gene>
<dbReference type="Proteomes" id="UP001159364">
    <property type="component" value="Linkage Group LG08"/>
</dbReference>
<dbReference type="EMBL" id="JAIWQS010000008">
    <property type="protein sequence ID" value="KAJ8899785.1"/>
    <property type="molecule type" value="Genomic_DNA"/>
</dbReference>
<dbReference type="Pfam" id="PF14111">
    <property type="entry name" value="DUF4283"/>
    <property type="match status" value="1"/>
</dbReference>
<evidence type="ECO:0000259" key="1">
    <source>
        <dbReference type="Pfam" id="PF14111"/>
    </source>
</evidence>
<accession>A0AAV8UB41</accession>
<sequence>MASLFIYGEEDERVVIGGKEIVEDRINYSMRLVERFHLDRNINFNAMKRTLTPLWRPFMGVTIHKEEDDMYLFQLYHEVDVHGLRSGFMSEHVAKKINNALGEFVESNPKNYEKSKKKFMRLRNQHDVRRTIHQLMRLRKDNRE</sequence>
<proteinExistence type="predicted"/>